<dbReference type="Pfam" id="PF01943">
    <property type="entry name" value="Polysacc_synt"/>
    <property type="match status" value="1"/>
</dbReference>
<keyword evidence="3 6" id="KW-0812">Transmembrane</keyword>
<dbReference type="Proteomes" id="UP000434850">
    <property type="component" value="Unassembled WGS sequence"/>
</dbReference>
<comment type="subcellular location">
    <subcellularLocation>
        <location evidence="1">Cell membrane</location>
        <topology evidence="1">Multi-pass membrane protein</topology>
    </subcellularLocation>
</comment>
<feature type="transmembrane region" description="Helical" evidence="6">
    <location>
        <begin position="285"/>
        <end position="312"/>
    </location>
</feature>
<feature type="transmembrane region" description="Helical" evidence="6">
    <location>
        <begin position="205"/>
        <end position="224"/>
    </location>
</feature>
<dbReference type="RefSeq" id="WP_157541295.1">
    <property type="nucleotide sequence ID" value="NZ_WQLA01000003.1"/>
</dbReference>
<dbReference type="PANTHER" id="PTHR30250">
    <property type="entry name" value="PST FAMILY PREDICTED COLANIC ACID TRANSPORTER"/>
    <property type="match status" value="1"/>
</dbReference>
<keyword evidence="5 6" id="KW-0472">Membrane</keyword>
<feature type="transmembrane region" description="Helical" evidence="6">
    <location>
        <begin position="141"/>
        <end position="161"/>
    </location>
</feature>
<protein>
    <submittedName>
        <fullName evidence="7">Oligosaccharide flippase family protein</fullName>
    </submittedName>
</protein>
<dbReference type="AlphaFoldDB" id="A0A6I4IQ64"/>
<accession>A0A6I4IQ64</accession>
<dbReference type="EMBL" id="WQLA01000003">
    <property type="protein sequence ID" value="MVN91193.1"/>
    <property type="molecule type" value="Genomic_DNA"/>
</dbReference>
<dbReference type="OrthoDB" id="9815702at2"/>
<keyword evidence="4 6" id="KW-1133">Transmembrane helix</keyword>
<feature type="transmembrane region" description="Helical" evidence="6">
    <location>
        <begin position="352"/>
        <end position="375"/>
    </location>
</feature>
<proteinExistence type="predicted"/>
<feature type="transmembrane region" description="Helical" evidence="6">
    <location>
        <begin position="83"/>
        <end position="107"/>
    </location>
</feature>
<evidence type="ECO:0000313" key="7">
    <source>
        <dbReference type="EMBL" id="MVN91193.1"/>
    </source>
</evidence>
<feature type="transmembrane region" description="Helical" evidence="6">
    <location>
        <begin position="167"/>
        <end position="193"/>
    </location>
</feature>
<evidence type="ECO:0000256" key="4">
    <source>
        <dbReference type="ARBA" id="ARBA00022989"/>
    </source>
</evidence>
<feature type="transmembrane region" description="Helical" evidence="6">
    <location>
        <begin position="45"/>
        <end position="62"/>
    </location>
</feature>
<feature type="transmembrane region" description="Helical" evidence="6">
    <location>
        <begin position="244"/>
        <end position="264"/>
    </location>
</feature>
<feature type="transmembrane region" description="Helical" evidence="6">
    <location>
        <begin position="411"/>
        <end position="429"/>
    </location>
</feature>
<keyword evidence="2" id="KW-1003">Cell membrane</keyword>
<evidence type="ECO:0000256" key="1">
    <source>
        <dbReference type="ARBA" id="ARBA00004651"/>
    </source>
</evidence>
<gene>
    <name evidence="7" type="ORF">GO816_08670</name>
</gene>
<evidence type="ECO:0000313" key="8">
    <source>
        <dbReference type="Proteomes" id="UP000434850"/>
    </source>
</evidence>
<dbReference type="InterPro" id="IPR050833">
    <property type="entry name" value="Poly_Biosynth_Transport"/>
</dbReference>
<feature type="transmembrane region" description="Helical" evidence="6">
    <location>
        <begin position="113"/>
        <end position="132"/>
    </location>
</feature>
<reference evidence="7 8" key="1">
    <citation type="submission" date="2019-12" db="EMBL/GenBank/DDBJ databases">
        <title>Mucilaginibacter sp. HME9299 genome sequencing and assembly.</title>
        <authorList>
            <person name="Kang H."/>
            <person name="Kim H."/>
            <person name="Joh K."/>
        </authorList>
    </citation>
    <scope>NUCLEOTIDE SEQUENCE [LARGE SCALE GENOMIC DNA]</scope>
    <source>
        <strain evidence="7 8">HME9299</strain>
    </source>
</reference>
<evidence type="ECO:0000256" key="2">
    <source>
        <dbReference type="ARBA" id="ARBA00022475"/>
    </source>
</evidence>
<sequence length="479" mass="53753">MFKKNLLYNILLSVSQFLFPLVSFPYASRILGPEGIGSVTFVDSFTQYFLIFSALGIPLYGIREIAKSNNDESSRSAIFTELLTIHILSTLLYAIIYFLMALAIPALRSQLPLVGIGIIIMFSNIFSFEWYFQGLNEFKFIAVRTISVKVISIVLMFILLSKHLGTYIYYGVLASGYVLNAVANIFTIGFYKFKFSALGELKRHIRPLIVILSSTLAISIYTLMDNIFLGFMKGNTAVGYYSTALRIIKIPFTLISAISTITITQMSQAYKEADMSKMQLLINKSFTFLCVVGFPIAIGLIIISHFLISIFAGSQFLAAAPLISILAVNVVLVGLNNLFGIQILNSINKESLLLKAVVIGMLVSVSFNLVLIYFYSYFGAAITNVITEIIVTASTYILAVRNVKFKLDLKILYHSLFASLCFFIIQFLANRMALEYLVKNFLTIALCATFYIIYMFVIANNYYINNIKEILLSKLKFTH</sequence>
<evidence type="ECO:0000256" key="6">
    <source>
        <dbReference type="SAM" id="Phobius"/>
    </source>
</evidence>
<name>A0A6I4IQ64_9SPHI</name>
<feature type="transmembrane region" description="Helical" evidence="6">
    <location>
        <begin position="318"/>
        <end position="340"/>
    </location>
</feature>
<evidence type="ECO:0000256" key="5">
    <source>
        <dbReference type="ARBA" id="ARBA00023136"/>
    </source>
</evidence>
<keyword evidence="8" id="KW-1185">Reference proteome</keyword>
<dbReference type="InterPro" id="IPR002797">
    <property type="entry name" value="Polysacc_synth"/>
</dbReference>
<comment type="caution">
    <text evidence="7">The sequence shown here is derived from an EMBL/GenBank/DDBJ whole genome shotgun (WGS) entry which is preliminary data.</text>
</comment>
<evidence type="ECO:0000256" key="3">
    <source>
        <dbReference type="ARBA" id="ARBA00022692"/>
    </source>
</evidence>
<dbReference type="GO" id="GO:0005886">
    <property type="term" value="C:plasma membrane"/>
    <property type="evidence" value="ECO:0007669"/>
    <property type="project" value="UniProtKB-SubCell"/>
</dbReference>
<feature type="transmembrane region" description="Helical" evidence="6">
    <location>
        <begin position="441"/>
        <end position="464"/>
    </location>
</feature>
<organism evidence="7 8">
    <name type="scientific">Mucilaginibacter aquatilis</name>
    <dbReference type="NCBI Taxonomy" id="1517760"/>
    <lineage>
        <taxon>Bacteria</taxon>
        <taxon>Pseudomonadati</taxon>
        <taxon>Bacteroidota</taxon>
        <taxon>Sphingobacteriia</taxon>
        <taxon>Sphingobacteriales</taxon>
        <taxon>Sphingobacteriaceae</taxon>
        <taxon>Mucilaginibacter</taxon>
    </lineage>
</organism>
<dbReference type="PANTHER" id="PTHR30250:SF11">
    <property type="entry name" value="O-ANTIGEN TRANSPORTER-RELATED"/>
    <property type="match status" value="1"/>
</dbReference>
<dbReference type="CDD" id="cd13128">
    <property type="entry name" value="MATE_Wzx_like"/>
    <property type="match status" value="1"/>
</dbReference>
<feature type="transmembrane region" description="Helical" evidence="6">
    <location>
        <begin position="381"/>
        <end position="399"/>
    </location>
</feature>